<gene>
    <name evidence="2" type="ORF">Pfra01_000516400</name>
</gene>
<reference evidence="2" key="1">
    <citation type="submission" date="2023-04" db="EMBL/GenBank/DDBJ databases">
        <title>Phytophthora fragariaefolia NBRC 109709.</title>
        <authorList>
            <person name="Ichikawa N."/>
            <person name="Sato H."/>
            <person name="Tonouchi N."/>
        </authorList>
    </citation>
    <scope>NUCLEOTIDE SEQUENCE</scope>
    <source>
        <strain evidence="2">NBRC 109709</strain>
    </source>
</reference>
<proteinExistence type="predicted"/>
<feature type="region of interest" description="Disordered" evidence="1">
    <location>
        <begin position="120"/>
        <end position="178"/>
    </location>
</feature>
<evidence type="ECO:0000313" key="3">
    <source>
        <dbReference type="Proteomes" id="UP001165121"/>
    </source>
</evidence>
<accession>A0A9W6U7R1</accession>
<comment type="caution">
    <text evidence="2">The sequence shown here is derived from an EMBL/GenBank/DDBJ whole genome shotgun (WGS) entry which is preliminary data.</text>
</comment>
<dbReference type="Proteomes" id="UP001165121">
    <property type="component" value="Unassembled WGS sequence"/>
</dbReference>
<protein>
    <submittedName>
        <fullName evidence="2">Unnamed protein product</fullName>
    </submittedName>
</protein>
<dbReference type="EMBL" id="BSXT01000417">
    <property type="protein sequence ID" value="GMF26833.1"/>
    <property type="molecule type" value="Genomic_DNA"/>
</dbReference>
<feature type="region of interest" description="Disordered" evidence="1">
    <location>
        <begin position="269"/>
        <end position="303"/>
    </location>
</feature>
<evidence type="ECO:0000313" key="2">
    <source>
        <dbReference type="EMBL" id="GMF26833.1"/>
    </source>
</evidence>
<dbReference type="AlphaFoldDB" id="A0A9W6U7R1"/>
<name>A0A9W6U7R1_9STRA</name>
<dbReference type="OrthoDB" id="120414at2759"/>
<organism evidence="2 3">
    <name type="scientific">Phytophthora fragariaefolia</name>
    <dbReference type="NCBI Taxonomy" id="1490495"/>
    <lineage>
        <taxon>Eukaryota</taxon>
        <taxon>Sar</taxon>
        <taxon>Stramenopiles</taxon>
        <taxon>Oomycota</taxon>
        <taxon>Peronosporomycetes</taxon>
        <taxon>Peronosporales</taxon>
        <taxon>Peronosporaceae</taxon>
        <taxon>Phytophthora</taxon>
    </lineage>
</organism>
<sequence>MLVKQDPAPTTLEQAVDKATAIDDPIDNVARGMLNIGQAWATAPNAFTVPMSGTTGSVAIVPGVGIGAGSMSEALAAQMGVDNTELAFFTNPQGVYNKYTGTWDVPEGRFWDGRYWQPTKKHKPVKLPQGKRTSNKYGIGRGEKKAKVRVVQAEADDSDNSATDTVAHSPPAKKQKAMNARVRATWISQEETADGCEPMQAVHVANGTIERRMESLSGNSAASEEDMVATKIAVNIRLGEERNGRDERRAQCYVATVRPTMAALRYVWPPSVDEERGAGEGDDPATVEDERKAGEGDLSVSAQ</sequence>
<keyword evidence="3" id="KW-1185">Reference proteome</keyword>
<evidence type="ECO:0000256" key="1">
    <source>
        <dbReference type="SAM" id="MobiDB-lite"/>
    </source>
</evidence>